<dbReference type="Proteomes" id="UP000182227">
    <property type="component" value="Unassembled WGS sequence"/>
</dbReference>
<gene>
    <name evidence="1" type="ORF">BN970_02577</name>
</gene>
<proteinExistence type="predicted"/>
<evidence type="ECO:0000313" key="1">
    <source>
        <dbReference type="EMBL" id="CQD12499.1"/>
    </source>
</evidence>
<dbReference type="AlphaFoldDB" id="A0A0U1DDW1"/>
<reference evidence="1 2" key="1">
    <citation type="submission" date="2015-03" db="EMBL/GenBank/DDBJ databases">
        <authorList>
            <person name="Murphy D."/>
        </authorList>
    </citation>
    <scope>NUCLEOTIDE SEQUENCE [LARGE SCALE GENOMIC DNA]</scope>
    <source>
        <strain evidence="1 2">D16</strain>
    </source>
</reference>
<organism evidence="1 2">
    <name type="scientific">Mycolicibacterium conceptionense</name>
    <dbReference type="NCBI Taxonomy" id="451644"/>
    <lineage>
        <taxon>Bacteria</taxon>
        <taxon>Bacillati</taxon>
        <taxon>Actinomycetota</taxon>
        <taxon>Actinomycetes</taxon>
        <taxon>Mycobacteriales</taxon>
        <taxon>Mycobacteriaceae</taxon>
        <taxon>Mycolicibacterium</taxon>
    </lineage>
</organism>
<sequence>MTDRALREFVVATPYVEAKDWRESLANHARTMRKASWVTRFCVISFSFGRP</sequence>
<protein>
    <submittedName>
        <fullName evidence="1">TetR family transcriptional regulator</fullName>
    </submittedName>
</protein>
<evidence type="ECO:0000313" key="2">
    <source>
        <dbReference type="Proteomes" id="UP000182227"/>
    </source>
</evidence>
<dbReference type="EMBL" id="CTEF01000001">
    <property type="protein sequence ID" value="CQD12499.1"/>
    <property type="molecule type" value="Genomic_DNA"/>
</dbReference>
<name>A0A0U1DDW1_9MYCO</name>
<accession>A0A0U1DDW1</accession>